<dbReference type="SUPFAM" id="SSF53448">
    <property type="entry name" value="Nucleotide-diphospho-sugar transferases"/>
    <property type="match status" value="2"/>
</dbReference>
<evidence type="ECO:0000313" key="3">
    <source>
        <dbReference type="EMBL" id="KMM31611.1"/>
    </source>
</evidence>
<accession>A0A0J6C5N1</accession>
<reference evidence="3 4" key="1">
    <citation type="submission" date="2015-06" db="EMBL/GenBank/DDBJ databases">
        <title>Draft Genome Sequence of Parabacteroides goldsteinii with Putative Novel Metallo-Beta-Lactamases Isolated from a Blood Culture from a Human Patient.</title>
        <authorList>
            <person name="Krogh T.J."/>
            <person name="Agergaard C.N."/>
            <person name="Moller-Jensen J."/>
            <person name="Justesen U.S."/>
        </authorList>
    </citation>
    <scope>NUCLEOTIDE SEQUENCE [LARGE SCALE GENOMIC DNA]</scope>
    <source>
        <strain evidence="3 4">910340</strain>
    </source>
</reference>
<comment type="caution">
    <text evidence="3">The sequence shown here is derived from an EMBL/GenBank/DDBJ whole genome shotgun (WGS) entry which is preliminary data.</text>
</comment>
<dbReference type="PANTHER" id="PTHR43630:SF2">
    <property type="entry name" value="GLYCOSYLTRANSFERASE"/>
    <property type="match status" value="1"/>
</dbReference>
<comment type="similarity">
    <text evidence="1">Belongs to the glycosyltransferase 2 family. WaaE/KdtX subfamily.</text>
</comment>
<dbReference type="EMBL" id="LFJV01000091">
    <property type="protein sequence ID" value="KMM31611.1"/>
    <property type="molecule type" value="Genomic_DNA"/>
</dbReference>
<organism evidence="3 4">
    <name type="scientific">Parabacteroides goldsteinii</name>
    <dbReference type="NCBI Taxonomy" id="328812"/>
    <lineage>
        <taxon>Bacteria</taxon>
        <taxon>Pseudomonadati</taxon>
        <taxon>Bacteroidota</taxon>
        <taxon>Bacteroidia</taxon>
        <taxon>Bacteroidales</taxon>
        <taxon>Tannerellaceae</taxon>
        <taxon>Parabacteroides</taxon>
    </lineage>
</organism>
<gene>
    <name evidence="3" type="ORF">ACM15_21705</name>
</gene>
<evidence type="ECO:0000313" key="4">
    <source>
        <dbReference type="Proteomes" id="UP000036166"/>
    </source>
</evidence>
<sequence>MKQLPNFDLSIVVPLGDRVESFVESLPLRTYYYERNGIEVVLLVDEEADCRSLLACIRKYLFISWKIVSGSWQNRATAYNEGIRQSIKEYVLLMFPESLFQTDVIYELRETLDEYPLHYAVGFSYGSLMVKKEYLDWVGGYDEQYNVAEGAEENLCRRMELADIHRLYYPEVLLQPGESRLSAAWKQSVPEDLLYDMLLPIKSKADNRSKPGSGKLLYDWQEHPYAKEQCREYLSKLKQFDIPSDEVFEKSYPLIALIPTYNESERITDCLRSVEKYCDGIILLDDDSLDDTYEIAQSEKLLLKAKKVRTKFNDKQNRNMLLDMVSFFKAKWFIFIDADERFDDRFVDLREVMKRDDVDTVGVWIANLWNSMEAYRTDMEDTNLLSQNGLWFRWRMFRNKGRMQFIFVLKLHFMAVPYIKKNKAYNSKTLLLHLGYLNKDKRLNKYNLYQYEDELKLVNYDDILSLDISLRLVKDISL</sequence>
<evidence type="ECO:0000259" key="2">
    <source>
        <dbReference type="Pfam" id="PF00535"/>
    </source>
</evidence>
<evidence type="ECO:0000256" key="1">
    <source>
        <dbReference type="ARBA" id="ARBA00038494"/>
    </source>
</evidence>
<dbReference type="AlphaFoldDB" id="A0A0J6C5N1"/>
<dbReference type="Gene3D" id="3.90.550.10">
    <property type="entry name" value="Spore Coat Polysaccharide Biosynthesis Protein SpsA, Chain A"/>
    <property type="match status" value="2"/>
</dbReference>
<name>A0A0J6C5N1_9BACT</name>
<dbReference type="PANTHER" id="PTHR43630">
    <property type="entry name" value="POLY-BETA-1,6-N-ACETYL-D-GLUCOSAMINE SYNTHASE"/>
    <property type="match status" value="1"/>
</dbReference>
<dbReference type="InterPro" id="IPR029044">
    <property type="entry name" value="Nucleotide-diphossugar_trans"/>
</dbReference>
<dbReference type="RefSeq" id="WP_048317310.1">
    <property type="nucleotide sequence ID" value="NZ_CAOXUN010000014.1"/>
</dbReference>
<dbReference type="PATRIC" id="fig|328812.4.peg.5678"/>
<dbReference type="InterPro" id="IPR001173">
    <property type="entry name" value="Glyco_trans_2-like"/>
</dbReference>
<protein>
    <recommendedName>
        <fullName evidence="2">Glycosyltransferase 2-like domain-containing protein</fullName>
    </recommendedName>
</protein>
<proteinExistence type="inferred from homology"/>
<feature type="domain" description="Glycosyltransferase 2-like" evidence="2">
    <location>
        <begin position="257"/>
        <end position="393"/>
    </location>
</feature>
<dbReference type="Proteomes" id="UP000036166">
    <property type="component" value="Unassembled WGS sequence"/>
</dbReference>
<dbReference type="Pfam" id="PF00535">
    <property type="entry name" value="Glycos_transf_2"/>
    <property type="match status" value="1"/>
</dbReference>